<evidence type="ECO:0000313" key="2">
    <source>
        <dbReference type="EMBL" id="SFM90950.1"/>
    </source>
</evidence>
<evidence type="ECO:0000313" key="3">
    <source>
        <dbReference type="Proteomes" id="UP000199048"/>
    </source>
</evidence>
<gene>
    <name evidence="2" type="ORF">SAMN05192568_107418</name>
</gene>
<keyword evidence="1" id="KW-0812">Transmembrane</keyword>
<feature type="transmembrane region" description="Helical" evidence="1">
    <location>
        <begin position="37"/>
        <end position="57"/>
    </location>
</feature>
<reference evidence="3" key="1">
    <citation type="submission" date="2016-10" db="EMBL/GenBank/DDBJ databases">
        <authorList>
            <person name="Varghese N."/>
            <person name="Submissions S."/>
        </authorList>
    </citation>
    <scope>NUCLEOTIDE SEQUENCE [LARGE SCALE GENOMIC DNA]</scope>
    <source>
        <strain evidence="3">BL36</strain>
    </source>
</reference>
<name>A0A1I4UQD1_9HYPH</name>
<dbReference type="EMBL" id="FOTK01000074">
    <property type="protein sequence ID" value="SFM90950.1"/>
    <property type="molecule type" value="Genomic_DNA"/>
</dbReference>
<keyword evidence="3" id="KW-1185">Reference proteome</keyword>
<keyword evidence="1" id="KW-0472">Membrane</keyword>
<accession>A0A1I4UQD1</accession>
<evidence type="ECO:0000256" key="1">
    <source>
        <dbReference type="SAM" id="Phobius"/>
    </source>
</evidence>
<proteinExistence type="predicted"/>
<protein>
    <submittedName>
        <fullName evidence="2">Uncharacterized protein</fullName>
    </submittedName>
</protein>
<sequence length="58" mass="6179">MPLIGQGSRASVALPSDPAHIMFARPHAFALYHRERLAVLLSSALFLAGALPLLWAVG</sequence>
<dbReference type="Proteomes" id="UP000199048">
    <property type="component" value="Unassembled WGS sequence"/>
</dbReference>
<organism evidence="2 3">
    <name type="scientific">Methylobacterium pseudosasicola</name>
    <dbReference type="NCBI Taxonomy" id="582667"/>
    <lineage>
        <taxon>Bacteria</taxon>
        <taxon>Pseudomonadati</taxon>
        <taxon>Pseudomonadota</taxon>
        <taxon>Alphaproteobacteria</taxon>
        <taxon>Hyphomicrobiales</taxon>
        <taxon>Methylobacteriaceae</taxon>
        <taxon>Methylobacterium</taxon>
    </lineage>
</organism>
<keyword evidence="1" id="KW-1133">Transmembrane helix</keyword>
<dbReference type="AlphaFoldDB" id="A0A1I4UQD1"/>